<feature type="region of interest" description="Disordered" evidence="8">
    <location>
        <begin position="529"/>
        <end position="563"/>
    </location>
</feature>
<dbReference type="InterPro" id="IPR006094">
    <property type="entry name" value="Oxid_FAD_bind_N"/>
</dbReference>
<comment type="caution">
    <text evidence="11">The sequence shown here is derived from an EMBL/GenBank/DDBJ whole genome shotgun (WGS) entry which is preliminary data.</text>
</comment>
<dbReference type="EMBL" id="JAKOGI010001951">
    <property type="protein sequence ID" value="KAJ8423497.1"/>
    <property type="molecule type" value="Genomic_DNA"/>
</dbReference>
<reference evidence="11" key="1">
    <citation type="submission" date="2022-04" db="EMBL/GenBank/DDBJ databases">
        <title>Carnegiea gigantea Genome sequencing and assembly v2.</title>
        <authorList>
            <person name="Copetti D."/>
            <person name="Sanderson M.J."/>
            <person name="Burquez A."/>
            <person name="Wojciechowski M.F."/>
        </authorList>
    </citation>
    <scope>NUCLEOTIDE SEQUENCE</scope>
    <source>
        <strain evidence="11">SGP5-SGP5p</strain>
        <tissue evidence="11">Aerial part</tissue>
    </source>
</reference>
<dbReference type="PROSITE" id="PS51387">
    <property type="entry name" value="FAD_PCMH"/>
    <property type="match status" value="1"/>
</dbReference>
<dbReference type="Pfam" id="PF08031">
    <property type="entry name" value="BBE"/>
    <property type="match status" value="1"/>
</dbReference>
<keyword evidence="3" id="KW-0285">Flavoprotein</keyword>
<dbReference type="InterPro" id="IPR036318">
    <property type="entry name" value="FAD-bd_PCMH-like_sf"/>
</dbReference>
<keyword evidence="5" id="KW-0274">FAD</keyword>
<evidence type="ECO:0000256" key="6">
    <source>
        <dbReference type="ARBA" id="ARBA00023157"/>
    </source>
</evidence>
<evidence type="ECO:0000259" key="10">
    <source>
        <dbReference type="PROSITE" id="PS51387"/>
    </source>
</evidence>
<dbReference type="OrthoDB" id="407275at2759"/>
<dbReference type="PANTHER" id="PTHR32448">
    <property type="entry name" value="OS08G0158400 PROTEIN"/>
    <property type="match status" value="1"/>
</dbReference>
<feature type="chain" id="PRO_5040388031" description="FAD-binding PCMH-type domain-containing protein" evidence="9">
    <location>
        <begin position="25"/>
        <end position="601"/>
    </location>
</feature>
<proteinExistence type="inferred from homology"/>
<evidence type="ECO:0000256" key="7">
    <source>
        <dbReference type="ARBA" id="ARBA00023180"/>
    </source>
</evidence>
<protein>
    <recommendedName>
        <fullName evidence="10">FAD-binding PCMH-type domain-containing protein</fullName>
    </recommendedName>
</protein>
<organism evidence="11 12">
    <name type="scientific">Carnegiea gigantea</name>
    <dbReference type="NCBI Taxonomy" id="171969"/>
    <lineage>
        <taxon>Eukaryota</taxon>
        <taxon>Viridiplantae</taxon>
        <taxon>Streptophyta</taxon>
        <taxon>Embryophyta</taxon>
        <taxon>Tracheophyta</taxon>
        <taxon>Spermatophyta</taxon>
        <taxon>Magnoliopsida</taxon>
        <taxon>eudicotyledons</taxon>
        <taxon>Gunneridae</taxon>
        <taxon>Pentapetalae</taxon>
        <taxon>Caryophyllales</taxon>
        <taxon>Cactineae</taxon>
        <taxon>Cactaceae</taxon>
        <taxon>Cactoideae</taxon>
        <taxon>Echinocereeae</taxon>
        <taxon>Carnegiea</taxon>
    </lineage>
</organism>
<dbReference type="AlphaFoldDB" id="A0A9Q1JG94"/>
<evidence type="ECO:0000313" key="12">
    <source>
        <dbReference type="Proteomes" id="UP001153076"/>
    </source>
</evidence>
<dbReference type="GO" id="GO:0071949">
    <property type="term" value="F:FAD binding"/>
    <property type="evidence" value="ECO:0007669"/>
    <property type="project" value="InterPro"/>
</dbReference>
<keyword evidence="6" id="KW-1015">Disulfide bond</keyword>
<evidence type="ECO:0000256" key="2">
    <source>
        <dbReference type="ARBA" id="ARBA00005466"/>
    </source>
</evidence>
<evidence type="ECO:0000313" key="11">
    <source>
        <dbReference type="EMBL" id="KAJ8423497.1"/>
    </source>
</evidence>
<dbReference type="InterPro" id="IPR016167">
    <property type="entry name" value="FAD-bd_PCMH_sub1"/>
</dbReference>
<dbReference type="FunFam" id="3.30.43.10:FF:000004">
    <property type="entry name" value="Berberine bridge enzyme-like 15"/>
    <property type="match status" value="1"/>
</dbReference>
<sequence length="601" mass="67445">MATSSLETVITVLILCLCYTSSNSNPVQANFMECLYKRIDSPNPLSASCYTPSNSSFTALLNSTANNLRYLLPSVGKPQLIHMPLDDSHVQAAVVCARRLGIQLRVRSGGHDYEGVSYASEFRDPFVVLDMSKLRSVVVDIPHETAWVEAGATIGELYYRIAQQSPIHAFPAGLCTSLGVGGHITGGAYGPMMRKYGLGADNVVDVRVVGPNGNILNRRTMGEDLFWALRGGGGGSFGVILAWKVRLVRVPPIVTTFTVAKSSLEPGFTKLLHRWQQVADKLDHNLFIRVEFMPAAATHPKPTQKSLQALFNAMFLGGADGLLQVMGEGFPELGVQLRDCNQISWIEAILYIAGYPSGTSPDVLLKGKPLFRNYFKAKSDFAREPIPEAGLKGLWNKLLETDSFVMIWNPYGGMMSRIPEDQTPFPHRNGTIYKIQYVATWQDGEASTANKHMTWINDLYDYMEPYVSNSPREAYVNYRDLNLGMNQHHNTDATKARTWGHKYFKNNFERLVQIKTKFDPENFFRHEQSIPPLPSSIKKTKRRPRVHHKKQFKNGPSMMDQDRDHDADMREVSKKDGWKLLACLPSSIYHCGYAFQIHCQT</sequence>
<evidence type="ECO:0000256" key="5">
    <source>
        <dbReference type="ARBA" id="ARBA00022827"/>
    </source>
</evidence>
<comment type="similarity">
    <text evidence="2">Belongs to the oxygen-dependent FAD-linked oxidoreductase family.</text>
</comment>
<evidence type="ECO:0000256" key="8">
    <source>
        <dbReference type="SAM" id="MobiDB-lite"/>
    </source>
</evidence>
<dbReference type="Gene3D" id="3.30.465.10">
    <property type="match status" value="1"/>
</dbReference>
<dbReference type="GO" id="GO:0016491">
    <property type="term" value="F:oxidoreductase activity"/>
    <property type="evidence" value="ECO:0007669"/>
    <property type="project" value="InterPro"/>
</dbReference>
<evidence type="ECO:0000256" key="9">
    <source>
        <dbReference type="SAM" id="SignalP"/>
    </source>
</evidence>
<evidence type="ECO:0000256" key="3">
    <source>
        <dbReference type="ARBA" id="ARBA00022630"/>
    </source>
</evidence>
<dbReference type="InterPro" id="IPR012951">
    <property type="entry name" value="BBE"/>
</dbReference>
<dbReference type="Pfam" id="PF01565">
    <property type="entry name" value="FAD_binding_4"/>
    <property type="match status" value="1"/>
</dbReference>
<keyword evidence="12" id="KW-1185">Reference proteome</keyword>
<dbReference type="Proteomes" id="UP001153076">
    <property type="component" value="Unassembled WGS sequence"/>
</dbReference>
<accession>A0A9Q1JG94</accession>
<comment type="cofactor">
    <cofactor evidence="1">
        <name>FAD</name>
        <dbReference type="ChEBI" id="CHEBI:57692"/>
    </cofactor>
</comment>
<name>A0A9Q1JG94_9CARY</name>
<feature type="compositionally biased region" description="Basic residues" evidence="8">
    <location>
        <begin position="538"/>
        <end position="552"/>
    </location>
</feature>
<evidence type="ECO:0000256" key="1">
    <source>
        <dbReference type="ARBA" id="ARBA00001974"/>
    </source>
</evidence>
<feature type="signal peptide" evidence="9">
    <location>
        <begin position="1"/>
        <end position="24"/>
    </location>
</feature>
<dbReference type="Gene3D" id="3.40.462.20">
    <property type="match status" value="1"/>
</dbReference>
<dbReference type="Gene3D" id="3.30.43.10">
    <property type="entry name" value="Uridine Diphospho-n-acetylenolpyruvylglucosamine Reductase, domain 2"/>
    <property type="match status" value="1"/>
</dbReference>
<dbReference type="InterPro" id="IPR016169">
    <property type="entry name" value="FAD-bd_PCMH_sub2"/>
</dbReference>
<dbReference type="InterPro" id="IPR016166">
    <property type="entry name" value="FAD-bd_PCMH"/>
</dbReference>
<evidence type="ECO:0000256" key="4">
    <source>
        <dbReference type="ARBA" id="ARBA00022729"/>
    </source>
</evidence>
<gene>
    <name evidence="11" type="ORF">Cgig2_019369</name>
</gene>
<keyword evidence="4 9" id="KW-0732">Signal</keyword>
<dbReference type="SUPFAM" id="SSF56176">
    <property type="entry name" value="FAD-binding/transporter-associated domain-like"/>
    <property type="match status" value="1"/>
</dbReference>
<feature type="domain" description="FAD-binding PCMH-type" evidence="10">
    <location>
        <begin position="74"/>
        <end position="250"/>
    </location>
</feature>
<keyword evidence="7" id="KW-0325">Glycoprotein</keyword>